<dbReference type="EMBL" id="JANPWB010000016">
    <property type="protein sequence ID" value="KAJ1086430.1"/>
    <property type="molecule type" value="Genomic_DNA"/>
</dbReference>
<evidence type="ECO:0000313" key="2">
    <source>
        <dbReference type="Proteomes" id="UP001066276"/>
    </source>
</evidence>
<reference evidence="1" key="1">
    <citation type="journal article" date="2022" name="bioRxiv">
        <title>Sequencing and chromosome-scale assembly of the giantPleurodeles waltlgenome.</title>
        <authorList>
            <person name="Brown T."/>
            <person name="Elewa A."/>
            <person name="Iarovenko S."/>
            <person name="Subramanian E."/>
            <person name="Araus A.J."/>
            <person name="Petzold A."/>
            <person name="Susuki M."/>
            <person name="Suzuki K.-i.T."/>
            <person name="Hayashi T."/>
            <person name="Toyoda A."/>
            <person name="Oliveira C."/>
            <person name="Osipova E."/>
            <person name="Leigh N.D."/>
            <person name="Simon A."/>
            <person name="Yun M.H."/>
        </authorList>
    </citation>
    <scope>NUCLEOTIDE SEQUENCE</scope>
    <source>
        <strain evidence="1">20211129_DDA</strain>
        <tissue evidence="1">Liver</tissue>
    </source>
</reference>
<keyword evidence="2" id="KW-1185">Reference proteome</keyword>
<organism evidence="1 2">
    <name type="scientific">Pleurodeles waltl</name>
    <name type="common">Iberian ribbed newt</name>
    <dbReference type="NCBI Taxonomy" id="8319"/>
    <lineage>
        <taxon>Eukaryota</taxon>
        <taxon>Metazoa</taxon>
        <taxon>Chordata</taxon>
        <taxon>Craniata</taxon>
        <taxon>Vertebrata</taxon>
        <taxon>Euteleostomi</taxon>
        <taxon>Amphibia</taxon>
        <taxon>Batrachia</taxon>
        <taxon>Caudata</taxon>
        <taxon>Salamandroidea</taxon>
        <taxon>Salamandridae</taxon>
        <taxon>Pleurodelinae</taxon>
        <taxon>Pleurodeles</taxon>
    </lineage>
</organism>
<gene>
    <name evidence="1" type="ORF">NDU88_006548</name>
</gene>
<comment type="caution">
    <text evidence="1">The sequence shown here is derived from an EMBL/GenBank/DDBJ whole genome shotgun (WGS) entry which is preliminary data.</text>
</comment>
<proteinExistence type="predicted"/>
<accession>A0AAV7L4D8</accession>
<evidence type="ECO:0000313" key="1">
    <source>
        <dbReference type="EMBL" id="KAJ1086430.1"/>
    </source>
</evidence>
<protein>
    <submittedName>
        <fullName evidence="1">Uncharacterized protein</fullName>
    </submittedName>
</protein>
<dbReference type="Proteomes" id="UP001066276">
    <property type="component" value="Chromosome 12"/>
</dbReference>
<dbReference type="AlphaFoldDB" id="A0AAV7L4D8"/>
<sequence>MSRESLHWKEPQSPKERVLRALGFVALHRPRGRPGLCTAASECIKTRDRRRAALCYQEVRGVGIVIHGAPSAAPRSPA</sequence>
<name>A0AAV7L4D8_PLEWA</name>